<gene>
    <name evidence="2" type="ORF">KIL84_011745</name>
</gene>
<keyword evidence="3" id="KW-1185">Reference proteome</keyword>
<evidence type="ECO:0000313" key="3">
    <source>
        <dbReference type="Proteomes" id="UP000827986"/>
    </source>
</evidence>
<organism evidence="2 3">
    <name type="scientific">Mauremys mutica</name>
    <name type="common">yellowpond turtle</name>
    <dbReference type="NCBI Taxonomy" id="74926"/>
    <lineage>
        <taxon>Eukaryota</taxon>
        <taxon>Metazoa</taxon>
        <taxon>Chordata</taxon>
        <taxon>Craniata</taxon>
        <taxon>Vertebrata</taxon>
        <taxon>Euteleostomi</taxon>
        <taxon>Archelosauria</taxon>
        <taxon>Testudinata</taxon>
        <taxon>Testudines</taxon>
        <taxon>Cryptodira</taxon>
        <taxon>Durocryptodira</taxon>
        <taxon>Testudinoidea</taxon>
        <taxon>Geoemydidae</taxon>
        <taxon>Geoemydinae</taxon>
        <taxon>Mauremys</taxon>
    </lineage>
</organism>
<sequence>MRREGGDGTDPAGAPGGYLPVTAPSPRDSSAHHPPQQPASHVRRQSADPCGSVTQGQRKRKGRGAGRKGLLIGGLEAGIRAFAEMIGGWEDTMGKLSDQVYNYPEGLGEVLYREQFDFNAEPPWEPS</sequence>
<evidence type="ECO:0000313" key="2">
    <source>
        <dbReference type="EMBL" id="KAH1178043.1"/>
    </source>
</evidence>
<comment type="caution">
    <text evidence="2">The sequence shown here is derived from an EMBL/GenBank/DDBJ whole genome shotgun (WGS) entry which is preliminary data.</text>
</comment>
<feature type="region of interest" description="Disordered" evidence="1">
    <location>
        <begin position="1"/>
        <end position="70"/>
    </location>
</feature>
<protein>
    <submittedName>
        <fullName evidence="2">Uncharacterized protein</fullName>
    </submittedName>
</protein>
<dbReference type="Proteomes" id="UP000827986">
    <property type="component" value="Unassembled WGS sequence"/>
</dbReference>
<proteinExistence type="predicted"/>
<dbReference type="EMBL" id="JAHDVG010000474">
    <property type="protein sequence ID" value="KAH1178043.1"/>
    <property type="molecule type" value="Genomic_DNA"/>
</dbReference>
<feature type="compositionally biased region" description="Basic residues" evidence="1">
    <location>
        <begin position="57"/>
        <end position="66"/>
    </location>
</feature>
<reference evidence="2" key="1">
    <citation type="submission" date="2021-09" db="EMBL/GenBank/DDBJ databases">
        <title>The genome of Mauremys mutica provides insights into the evolution of semi-aquatic lifestyle.</title>
        <authorList>
            <person name="Gong S."/>
            <person name="Gao Y."/>
        </authorList>
    </citation>
    <scope>NUCLEOTIDE SEQUENCE</scope>
    <source>
        <strain evidence="2">MM-2020</strain>
        <tissue evidence="2">Muscle</tissue>
    </source>
</reference>
<evidence type="ECO:0000256" key="1">
    <source>
        <dbReference type="SAM" id="MobiDB-lite"/>
    </source>
</evidence>
<dbReference type="AlphaFoldDB" id="A0A9D3XET9"/>
<name>A0A9D3XET9_9SAUR</name>
<accession>A0A9D3XET9</accession>